<dbReference type="EC" id="2.9.1.1" evidence="8"/>
<accession>A0A4D7CQK2</accession>
<comment type="cofactor">
    <cofactor evidence="1 8 9">
        <name>pyridoxal 5'-phosphate</name>
        <dbReference type="ChEBI" id="CHEBI:597326"/>
    </cofactor>
</comment>
<feature type="modified residue" description="N6-(pyridoxal phosphate)lysine" evidence="8 9">
    <location>
        <position position="293"/>
    </location>
</feature>
<dbReference type="InterPro" id="IPR004534">
    <property type="entry name" value="SelA_trans"/>
</dbReference>
<dbReference type="UniPathway" id="UPA00906">
    <property type="reaction ID" value="UER00896"/>
</dbReference>
<dbReference type="Gene3D" id="3.90.1150.180">
    <property type="match status" value="1"/>
</dbReference>
<dbReference type="GO" id="GO:0004125">
    <property type="term" value="F:L-seryl-tRNA(Sec) selenium transferase activity"/>
    <property type="evidence" value="ECO:0007669"/>
    <property type="project" value="UniProtKB-UniRule"/>
</dbReference>
<protein>
    <recommendedName>
        <fullName evidence="8">L-seryl-tRNA(Sec) selenium transferase</fullName>
        <ecNumber evidence="8">2.9.1.1</ecNumber>
    </recommendedName>
    <alternativeName>
        <fullName evidence="8">Selenocysteine synthase</fullName>
        <shortName evidence="8">Sec synthase</shortName>
    </alternativeName>
    <alternativeName>
        <fullName evidence="8">Selenocysteinyl-tRNA(Sec) synthase</fullName>
    </alternativeName>
</protein>
<evidence type="ECO:0000256" key="7">
    <source>
        <dbReference type="ARBA" id="ARBA00044507"/>
    </source>
</evidence>
<dbReference type="GO" id="GO:0005737">
    <property type="term" value="C:cytoplasm"/>
    <property type="evidence" value="ECO:0007669"/>
    <property type="project" value="UniProtKB-SubCell"/>
</dbReference>
<evidence type="ECO:0000256" key="6">
    <source>
        <dbReference type="ARBA" id="ARBA00023266"/>
    </source>
</evidence>
<dbReference type="SUPFAM" id="SSF53383">
    <property type="entry name" value="PLP-dependent transferases"/>
    <property type="match status" value="1"/>
</dbReference>
<evidence type="ECO:0000256" key="2">
    <source>
        <dbReference type="ARBA" id="ARBA00022490"/>
    </source>
</evidence>
<comment type="catalytic activity">
    <reaction evidence="8">
        <text>L-seryl-tRNA(Sec) + selenophosphate + H(+) = L-selenocysteinyl-tRNA(Sec) + phosphate</text>
        <dbReference type="Rhea" id="RHEA:22728"/>
        <dbReference type="Rhea" id="RHEA-COMP:9742"/>
        <dbReference type="Rhea" id="RHEA-COMP:9743"/>
        <dbReference type="ChEBI" id="CHEBI:15378"/>
        <dbReference type="ChEBI" id="CHEBI:16144"/>
        <dbReference type="ChEBI" id="CHEBI:43474"/>
        <dbReference type="ChEBI" id="CHEBI:78533"/>
        <dbReference type="ChEBI" id="CHEBI:78573"/>
        <dbReference type="EC" id="2.9.1.1"/>
    </reaction>
</comment>
<dbReference type="GO" id="GO:0001514">
    <property type="term" value="P:selenocysteine incorporation"/>
    <property type="evidence" value="ECO:0007669"/>
    <property type="project" value="UniProtKB-UniRule"/>
</dbReference>
<dbReference type="InterPro" id="IPR018319">
    <property type="entry name" value="SelA-like"/>
</dbReference>
<dbReference type="NCBIfam" id="TIGR00474">
    <property type="entry name" value="selA"/>
    <property type="match status" value="1"/>
</dbReference>
<dbReference type="InterPro" id="IPR015421">
    <property type="entry name" value="PyrdxlP-dep_Trfase_major"/>
</dbReference>
<evidence type="ECO:0000256" key="9">
    <source>
        <dbReference type="PIRSR" id="PIRSR618319-50"/>
    </source>
</evidence>
<keyword evidence="3 8" id="KW-0808">Transferase</keyword>
<evidence type="ECO:0000256" key="5">
    <source>
        <dbReference type="ARBA" id="ARBA00022917"/>
    </source>
</evidence>
<dbReference type="GO" id="GO:0001717">
    <property type="term" value="P:conversion of seryl-tRNAsec to selenocys-tRNAsec"/>
    <property type="evidence" value="ECO:0007669"/>
    <property type="project" value="UniProtKB-UniRule"/>
</dbReference>
<dbReference type="KEGG" id="vao:FA707_05455"/>
<comment type="similarity">
    <text evidence="7 8">Belongs to the SelA family.</text>
</comment>
<evidence type="ECO:0000313" key="11">
    <source>
        <dbReference type="Proteomes" id="UP000298615"/>
    </source>
</evidence>
<keyword evidence="6 8" id="KW-0711">Selenium</keyword>
<dbReference type="InterPro" id="IPR015424">
    <property type="entry name" value="PyrdxlP-dep_Trfase"/>
</dbReference>
<dbReference type="PANTHER" id="PTHR32328:SF0">
    <property type="entry name" value="L-SERYL-TRNA(SEC) SELENIUM TRANSFERASE"/>
    <property type="match status" value="1"/>
</dbReference>
<evidence type="ECO:0000256" key="3">
    <source>
        <dbReference type="ARBA" id="ARBA00022679"/>
    </source>
</evidence>
<proteinExistence type="inferred from homology"/>
<dbReference type="Pfam" id="PF03841">
    <property type="entry name" value="SelA"/>
    <property type="match status" value="1"/>
</dbReference>
<keyword evidence="5 8" id="KW-0648">Protein biosynthesis</keyword>
<dbReference type="EMBL" id="CP039712">
    <property type="protein sequence ID" value="QCI86445.1"/>
    <property type="molecule type" value="Genomic_DNA"/>
</dbReference>
<keyword evidence="2 8" id="KW-0963">Cytoplasm</keyword>
<dbReference type="AlphaFoldDB" id="A0A4D7CQK2"/>
<comment type="subcellular location">
    <subcellularLocation>
        <location evidence="8">Cytoplasm</location>
    </subcellularLocation>
</comment>
<comment type="function">
    <text evidence="8">Converts seryl-tRNA(Sec) to selenocysteinyl-tRNA(Sec) required for selenoprotein biosynthesis.</text>
</comment>
<evidence type="ECO:0000256" key="8">
    <source>
        <dbReference type="HAMAP-Rule" id="MF_00423"/>
    </source>
</evidence>
<dbReference type="Proteomes" id="UP000298615">
    <property type="component" value="Chromosome"/>
</dbReference>
<evidence type="ECO:0000256" key="4">
    <source>
        <dbReference type="ARBA" id="ARBA00022898"/>
    </source>
</evidence>
<dbReference type="PANTHER" id="PTHR32328">
    <property type="entry name" value="L-SERYL-TRNA(SEC) SELENIUM TRANSFERASE"/>
    <property type="match status" value="1"/>
</dbReference>
<gene>
    <name evidence="8" type="primary">selA</name>
    <name evidence="10" type="ORF">FA707_05455</name>
</gene>
<comment type="pathway">
    <text evidence="8">Aminoacyl-tRNA biosynthesis; selenocysteinyl-tRNA(Sec) biosynthesis; selenocysteinyl-tRNA(Sec) from L-seryl-tRNA(Sec) (bacterial route): step 1/1.</text>
</comment>
<dbReference type="Gene3D" id="3.40.640.10">
    <property type="entry name" value="Type I PLP-dependent aspartate aminotransferase-like (Major domain)"/>
    <property type="match status" value="1"/>
</dbReference>
<evidence type="ECO:0000313" key="10">
    <source>
        <dbReference type="EMBL" id="QCI86445.1"/>
    </source>
</evidence>
<name>A0A4D7CQK2_9ENTE</name>
<keyword evidence="11" id="KW-1185">Reference proteome</keyword>
<keyword evidence="4 8" id="KW-0663">Pyridoxal phosphate</keyword>
<sequence length="465" mass="51739">MNENKQNLLKTLPQIDKLVKETSLRYQEISVLEIKQACQQALSSIRQEILSDQLTSVTVSDIFEKINTCLTTEPDYHLTSVINATGTILHTNLGRSLLSKKVRNHLNDVAYHYCNLEYDVNEGKRGSRYQHLTEIVKDLTGAEDVLVVNNNAAAIMLALRAIANDKEIIVSRGELVEIGGSFRIPEVIKLSGGTLVEVGTTNKTHLTDYKQAITENTGALLKVHTSNYRLIGFTEQPSLEEMASLAKQKQLPLVNDLGSGLFFDLQKFGLPYEPTIQEALSKGCDIVTFSGDKLLGGPQAGIIVGKREWIEKMRQDQLLRALRVDKLTLAALEATFMLYQNKEQAFANIPTLKMISKDLTICHEEASQLKKAIDDKTIGFRAQIVPSKSNIGGGSFPEEEMNSVAISLSSDNYSLIELEEKLRKGSIPIISRIYQNQLLLDCRTIDPSEHQLILNELITLQGANE</sequence>
<organism evidence="10 11">
    <name type="scientific">Vagococcus zengguangii</name>
    <dbReference type="NCBI Taxonomy" id="2571750"/>
    <lineage>
        <taxon>Bacteria</taxon>
        <taxon>Bacillati</taxon>
        <taxon>Bacillota</taxon>
        <taxon>Bacilli</taxon>
        <taxon>Lactobacillales</taxon>
        <taxon>Enterococcaceae</taxon>
        <taxon>Vagococcus</taxon>
    </lineage>
</organism>
<evidence type="ECO:0000256" key="1">
    <source>
        <dbReference type="ARBA" id="ARBA00001933"/>
    </source>
</evidence>
<dbReference type="RefSeq" id="WP_136953276.1">
    <property type="nucleotide sequence ID" value="NZ_CP039712.1"/>
</dbReference>
<dbReference type="HAMAP" id="MF_00423">
    <property type="entry name" value="SelA"/>
    <property type="match status" value="1"/>
</dbReference>
<reference evidence="10 11" key="1">
    <citation type="submission" date="2019-04" db="EMBL/GenBank/DDBJ databases">
        <title>Vagococcus sp. nov., isolated from faeces of yaks (Bos grunniens).</title>
        <authorList>
            <person name="Ge Y."/>
        </authorList>
    </citation>
    <scope>NUCLEOTIDE SEQUENCE [LARGE SCALE GENOMIC DNA]</scope>
    <source>
        <strain evidence="10 11">MN-17</strain>
    </source>
</reference>